<evidence type="ECO:0000256" key="1">
    <source>
        <dbReference type="SAM" id="MobiDB-lite"/>
    </source>
</evidence>
<gene>
    <name evidence="2" type="ORF">DVH24_026769</name>
</gene>
<keyword evidence="3" id="KW-1185">Reference proteome</keyword>
<proteinExistence type="predicted"/>
<protein>
    <submittedName>
        <fullName evidence="2">Uncharacterized protein</fullName>
    </submittedName>
</protein>
<name>A0A498K240_MALDO</name>
<organism evidence="2 3">
    <name type="scientific">Malus domestica</name>
    <name type="common">Apple</name>
    <name type="synonym">Pyrus malus</name>
    <dbReference type="NCBI Taxonomy" id="3750"/>
    <lineage>
        <taxon>Eukaryota</taxon>
        <taxon>Viridiplantae</taxon>
        <taxon>Streptophyta</taxon>
        <taxon>Embryophyta</taxon>
        <taxon>Tracheophyta</taxon>
        <taxon>Spermatophyta</taxon>
        <taxon>Magnoliopsida</taxon>
        <taxon>eudicotyledons</taxon>
        <taxon>Gunneridae</taxon>
        <taxon>Pentapetalae</taxon>
        <taxon>rosids</taxon>
        <taxon>fabids</taxon>
        <taxon>Rosales</taxon>
        <taxon>Rosaceae</taxon>
        <taxon>Amygdaloideae</taxon>
        <taxon>Maleae</taxon>
        <taxon>Malus</taxon>
    </lineage>
</organism>
<accession>A0A498K240</accession>
<dbReference type="EMBL" id="RDQH01000330">
    <property type="protein sequence ID" value="RXI02239.1"/>
    <property type="molecule type" value="Genomic_DNA"/>
</dbReference>
<dbReference type="Gramene" id="mRNA:MD04G0101500">
    <property type="protein sequence ID" value="CDS:MD04G0101500.1"/>
    <property type="gene ID" value="MD04G0101500"/>
</dbReference>
<sequence>MKIIRRAISSVVIRGQKSSISQLKGGILVKESDLEKVGENQNRTCSSTNLNSHVSLSNDNEDGGSGHYSIGSQNLQWAQGKAGEDRVHVVVSEEHG</sequence>
<feature type="region of interest" description="Disordered" evidence="1">
    <location>
        <begin position="39"/>
        <end position="71"/>
    </location>
</feature>
<dbReference type="Proteomes" id="UP000290289">
    <property type="component" value="Chromosome 4"/>
</dbReference>
<evidence type="ECO:0000313" key="2">
    <source>
        <dbReference type="EMBL" id="RXI02239.1"/>
    </source>
</evidence>
<reference evidence="2 3" key="1">
    <citation type="submission" date="2018-10" db="EMBL/GenBank/DDBJ databases">
        <title>A high-quality apple genome assembly.</title>
        <authorList>
            <person name="Hu J."/>
        </authorList>
    </citation>
    <scope>NUCLEOTIDE SEQUENCE [LARGE SCALE GENOMIC DNA]</scope>
    <source>
        <strain evidence="3">cv. HFTH1</strain>
        <tissue evidence="2">Young leaf</tissue>
    </source>
</reference>
<dbReference type="AlphaFoldDB" id="A0A498K240"/>
<feature type="compositionally biased region" description="Polar residues" evidence="1">
    <location>
        <begin position="39"/>
        <end position="58"/>
    </location>
</feature>
<comment type="caution">
    <text evidence="2">The sequence shown here is derived from an EMBL/GenBank/DDBJ whole genome shotgun (WGS) entry which is preliminary data.</text>
</comment>
<dbReference type="STRING" id="3750.A0A498K240"/>
<evidence type="ECO:0000313" key="3">
    <source>
        <dbReference type="Proteomes" id="UP000290289"/>
    </source>
</evidence>